<evidence type="ECO:0000256" key="2">
    <source>
        <dbReference type="SAM" id="MobiDB-lite"/>
    </source>
</evidence>
<dbReference type="Pfam" id="PF23025">
    <property type="entry name" value="YbjQ_2"/>
    <property type="match status" value="3"/>
</dbReference>
<feature type="region of interest" description="Disordered" evidence="2">
    <location>
        <begin position="918"/>
        <end position="977"/>
    </location>
</feature>
<organism evidence="4 5">
    <name type="scientific">Physocladia obscura</name>
    <dbReference type="NCBI Taxonomy" id="109957"/>
    <lineage>
        <taxon>Eukaryota</taxon>
        <taxon>Fungi</taxon>
        <taxon>Fungi incertae sedis</taxon>
        <taxon>Chytridiomycota</taxon>
        <taxon>Chytridiomycota incertae sedis</taxon>
        <taxon>Chytridiomycetes</taxon>
        <taxon>Chytridiales</taxon>
        <taxon>Chytriomycetaceae</taxon>
        <taxon>Physocladia</taxon>
    </lineage>
</organism>
<feature type="non-terminal residue" evidence="4">
    <location>
        <position position="1"/>
    </location>
</feature>
<feature type="region of interest" description="Disordered" evidence="2">
    <location>
        <begin position="290"/>
        <end position="330"/>
    </location>
</feature>
<dbReference type="PANTHER" id="PTHR37412">
    <property type="entry name" value="C2 DOMAIN-CONTAINING PROTEIN 5"/>
    <property type="match status" value="1"/>
</dbReference>
<feature type="region of interest" description="Disordered" evidence="2">
    <location>
        <begin position="747"/>
        <end position="768"/>
    </location>
</feature>
<dbReference type="EMBL" id="JADGJH010001081">
    <property type="protein sequence ID" value="KAJ3119231.1"/>
    <property type="molecule type" value="Genomic_DNA"/>
</dbReference>
<dbReference type="InterPro" id="IPR057815">
    <property type="entry name" value="C2CD5_C"/>
</dbReference>
<proteinExistence type="predicted"/>
<protein>
    <recommendedName>
        <fullName evidence="3">C2 domain-containing protein</fullName>
    </recommendedName>
</protein>
<dbReference type="GO" id="GO:0090314">
    <property type="term" value="P:positive regulation of protein targeting to membrane"/>
    <property type="evidence" value="ECO:0007669"/>
    <property type="project" value="TreeGrafter"/>
</dbReference>
<feature type="compositionally biased region" description="Polar residues" evidence="2">
    <location>
        <begin position="301"/>
        <end position="330"/>
    </location>
</feature>
<dbReference type="GO" id="GO:0031340">
    <property type="term" value="P:positive regulation of vesicle fusion"/>
    <property type="evidence" value="ECO:0007669"/>
    <property type="project" value="TreeGrafter"/>
</dbReference>
<dbReference type="InterPro" id="IPR038983">
    <property type="entry name" value="C2CD5"/>
</dbReference>
<dbReference type="GO" id="GO:0005544">
    <property type="term" value="F:calcium-dependent phospholipid binding"/>
    <property type="evidence" value="ECO:0007669"/>
    <property type="project" value="InterPro"/>
</dbReference>
<feature type="domain" description="C2" evidence="3">
    <location>
        <begin position="1"/>
        <end position="86"/>
    </location>
</feature>
<dbReference type="AlphaFoldDB" id="A0AAD5SZC7"/>
<dbReference type="InterPro" id="IPR000008">
    <property type="entry name" value="C2_dom"/>
</dbReference>
<comment type="caution">
    <text evidence="4">The sequence shown here is derived from an EMBL/GenBank/DDBJ whole genome shotgun (WGS) entry which is preliminary data.</text>
</comment>
<dbReference type="Pfam" id="PF23028">
    <property type="entry name" value="YbjQ_3"/>
    <property type="match status" value="1"/>
</dbReference>
<evidence type="ECO:0000259" key="3">
    <source>
        <dbReference type="PROSITE" id="PS50004"/>
    </source>
</evidence>
<dbReference type="PROSITE" id="PS50004">
    <property type="entry name" value="C2"/>
    <property type="match status" value="1"/>
</dbReference>
<dbReference type="GO" id="GO:0005509">
    <property type="term" value="F:calcium ion binding"/>
    <property type="evidence" value="ECO:0007669"/>
    <property type="project" value="TreeGrafter"/>
</dbReference>
<sequence>MRVKAAYRSRAESSGYGSCNGINRRTLNPEWNEDFRIEVSNDADLQNEPLEIKVMDYDQITYGDAIGAVFIDLNPLLAWESSSRDSNSLSGWFPIFDSLRGICGDIFISVRLNFFGDSNQYSDSSTSVQFFTSPFVPVTYIVTTVFNYVSTLEREDDPEFHWADNFRTPRTSNDARMRLCYKLSGQLRRQLGKKVLDLGGNAVLGYKQYFDFETEQRCITARAMGTAVTLATPEQILTSMLHTSQISVTGGIVANGSLVDRVSSSDNAFETASIVIPGSTNGMTARKFSGGGGGGGFSSSQIPQTPAQASSTNRIIQTSHESPLSSPTDSNFLPPPALQLSQPNVIKHIDQFPVTLTAFPTGAIKNLGGLVSAASVKILDNSSDSKETRESWWAELRDEIKSHARSLKCPLILGYTENITLCNELAVLYCYGTAAVVDFSAFSNIGLPSNSLAAANLPPLMREKAGVRGASFSESIGDDGDGYFTTNGNDSSYTPLTPGIAQRKTSTMLYSSTIFDKIAKLKRKKRKNPGCQACHIAYSRAESTFQSNMTFTRCGVCRKKFVPEIILSTIEPPAELDTIGKSVMVEAHVCRIKKSRVGESHAVVVSESMPFAQYDIHRQLLFKLRIQGLNAIFGLKIQYSIGESLMTAVATGTAVYLKALPPPPALKLLRTLDVVDGEDRQLLEEQRRIMEESEYNRKQIELALAQEQLQAQNFSMDSISARSEKRRTVNEAVLKEDGNVKDLTASNVDIESESESEDSVSSGSDSEFEVTNRQRNVVVQIDDEHDEDLVLLMDTKFREGFHMKNIETAVKADAFADRNNVYTVQSITMIRHGLIPLSSHHPNRQLARLFNDLYQELQFQLSYVPECTIFGIDYDVQVVKLNEIQIRLTAVALGLETEDIDDHSQTDLDEFTRSFCVSDGRESSPTRKSFSKGNLGERRLTNASLQSTIESEQVTGENNNNESDESSEEEEDLVYSDDDDDAVKLATAVPLTITATTSSSSSSAESSPIPPPISLNPVSEFLKHMNEPATGRQAISGGLVSSTTRQAQNMTSLVQMPRAIEITPLSFVPQGRIEKFLGRVSLHFVKEASILYEPGSVVGGMGGFSHTLLAELYSVARSYTAALGGNAMILFTMETCMIYESIKNQG</sequence>
<dbReference type="GO" id="GO:0065002">
    <property type="term" value="P:intracellular protein transmembrane transport"/>
    <property type="evidence" value="ECO:0007669"/>
    <property type="project" value="TreeGrafter"/>
</dbReference>
<feature type="compositionally biased region" description="Polar residues" evidence="2">
    <location>
        <begin position="941"/>
        <end position="956"/>
    </location>
</feature>
<dbReference type="GO" id="GO:0072659">
    <property type="term" value="P:protein localization to plasma membrane"/>
    <property type="evidence" value="ECO:0007669"/>
    <property type="project" value="TreeGrafter"/>
</dbReference>
<keyword evidence="5" id="KW-1185">Reference proteome</keyword>
<dbReference type="InterPro" id="IPR056430">
    <property type="entry name" value="C2CD5_YbjQ-like_dom"/>
</dbReference>
<dbReference type="SUPFAM" id="SSF49562">
    <property type="entry name" value="C2 domain (Calcium/lipid-binding domain, CaLB)"/>
    <property type="match status" value="1"/>
</dbReference>
<name>A0AAD5SZC7_9FUNG</name>
<accession>A0AAD5SZC7</accession>
<dbReference type="GO" id="GO:0005886">
    <property type="term" value="C:plasma membrane"/>
    <property type="evidence" value="ECO:0007669"/>
    <property type="project" value="TreeGrafter"/>
</dbReference>
<dbReference type="GO" id="GO:0010828">
    <property type="term" value="P:positive regulation of D-glucose transmembrane transport"/>
    <property type="evidence" value="ECO:0007669"/>
    <property type="project" value="TreeGrafter"/>
</dbReference>
<feature type="coiled-coil region" evidence="1">
    <location>
        <begin position="683"/>
        <end position="710"/>
    </location>
</feature>
<evidence type="ECO:0000313" key="4">
    <source>
        <dbReference type="EMBL" id="KAJ3119231.1"/>
    </source>
</evidence>
<keyword evidence="1" id="KW-0175">Coiled coil</keyword>
<dbReference type="Pfam" id="PF23128">
    <property type="entry name" value="YbjQ_4"/>
    <property type="match status" value="1"/>
</dbReference>
<dbReference type="Gene3D" id="2.60.40.150">
    <property type="entry name" value="C2 domain"/>
    <property type="match status" value="1"/>
</dbReference>
<feature type="compositionally biased region" description="Acidic residues" evidence="2">
    <location>
        <begin position="962"/>
        <end position="977"/>
    </location>
</feature>
<gene>
    <name evidence="4" type="ORF">HK100_000413</name>
</gene>
<evidence type="ECO:0000256" key="1">
    <source>
        <dbReference type="SAM" id="Coils"/>
    </source>
</evidence>
<evidence type="ECO:0000313" key="5">
    <source>
        <dbReference type="Proteomes" id="UP001211907"/>
    </source>
</evidence>
<dbReference type="InterPro" id="IPR035892">
    <property type="entry name" value="C2_domain_sf"/>
</dbReference>
<dbReference type="Pfam" id="PF00168">
    <property type="entry name" value="C2"/>
    <property type="match status" value="1"/>
</dbReference>
<dbReference type="Proteomes" id="UP001211907">
    <property type="component" value="Unassembled WGS sequence"/>
</dbReference>
<dbReference type="InterPro" id="IPR056431">
    <property type="entry name" value="C2CD5_YbjQ-rel_dom"/>
</dbReference>
<reference evidence="4" key="1">
    <citation type="submission" date="2020-05" db="EMBL/GenBank/DDBJ databases">
        <title>Phylogenomic resolution of chytrid fungi.</title>
        <authorList>
            <person name="Stajich J.E."/>
            <person name="Amses K."/>
            <person name="Simmons R."/>
            <person name="Seto K."/>
            <person name="Myers J."/>
            <person name="Bonds A."/>
            <person name="Quandt C.A."/>
            <person name="Barry K."/>
            <person name="Liu P."/>
            <person name="Grigoriev I."/>
            <person name="Longcore J.E."/>
            <person name="James T.Y."/>
        </authorList>
    </citation>
    <scope>NUCLEOTIDE SEQUENCE</scope>
    <source>
        <strain evidence="4">JEL0513</strain>
    </source>
</reference>
<dbReference type="PANTHER" id="PTHR37412:SF2">
    <property type="entry name" value="C2 DOMAIN-CONTAINING PROTEIN 5"/>
    <property type="match status" value="1"/>
</dbReference>